<evidence type="ECO:0000313" key="1">
    <source>
        <dbReference type="EMBL" id="KDQ22281.1"/>
    </source>
</evidence>
<reference evidence="2" key="1">
    <citation type="journal article" date="2014" name="Proc. Natl. Acad. Sci. U.S.A.">
        <title>Extensive sampling of basidiomycete genomes demonstrates inadequacy of the white-rot/brown-rot paradigm for wood decay fungi.</title>
        <authorList>
            <person name="Riley R."/>
            <person name="Salamov A.A."/>
            <person name="Brown D.W."/>
            <person name="Nagy L.G."/>
            <person name="Floudas D."/>
            <person name="Held B.W."/>
            <person name="Levasseur A."/>
            <person name="Lombard V."/>
            <person name="Morin E."/>
            <person name="Otillar R."/>
            <person name="Lindquist E.A."/>
            <person name="Sun H."/>
            <person name="LaButti K.M."/>
            <person name="Schmutz J."/>
            <person name="Jabbour D."/>
            <person name="Luo H."/>
            <person name="Baker S.E."/>
            <person name="Pisabarro A.G."/>
            <person name="Walton J.D."/>
            <person name="Blanchette R.A."/>
            <person name="Henrissat B."/>
            <person name="Martin F."/>
            <person name="Cullen D."/>
            <person name="Hibbett D.S."/>
            <person name="Grigoriev I.V."/>
        </authorList>
    </citation>
    <scope>NUCLEOTIDE SEQUENCE [LARGE SCALE GENOMIC DNA]</scope>
    <source>
        <strain evidence="2">PC15</strain>
    </source>
</reference>
<gene>
    <name evidence="1" type="ORF">PLEOSDRAFT_1050891</name>
</gene>
<name>A0A067NET6_PLEO1</name>
<accession>A0A067NET6</accession>
<organism evidence="1 2">
    <name type="scientific">Pleurotus ostreatus (strain PC15)</name>
    <name type="common">Oyster mushroom</name>
    <dbReference type="NCBI Taxonomy" id="1137138"/>
    <lineage>
        <taxon>Eukaryota</taxon>
        <taxon>Fungi</taxon>
        <taxon>Dikarya</taxon>
        <taxon>Basidiomycota</taxon>
        <taxon>Agaricomycotina</taxon>
        <taxon>Agaricomycetes</taxon>
        <taxon>Agaricomycetidae</taxon>
        <taxon>Agaricales</taxon>
        <taxon>Pleurotineae</taxon>
        <taxon>Pleurotaceae</taxon>
        <taxon>Pleurotus</taxon>
    </lineage>
</organism>
<dbReference type="Proteomes" id="UP000027073">
    <property type="component" value="Unassembled WGS sequence"/>
</dbReference>
<dbReference type="VEuPathDB" id="FungiDB:PLEOSDRAFT_1050891"/>
<dbReference type="AlphaFoldDB" id="A0A067NET6"/>
<dbReference type="HOGENOM" id="CLU_204262_0_0_1"/>
<sequence length="53" mass="6147">QDWFLGKQLLKLFKSFLSPFVPYKLLIFFSELVQRFSDGGEVLYESSVIVAES</sequence>
<feature type="non-terminal residue" evidence="1">
    <location>
        <position position="1"/>
    </location>
</feature>
<evidence type="ECO:0000313" key="2">
    <source>
        <dbReference type="Proteomes" id="UP000027073"/>
    </source>
</evidence>
<dbReference type="InParanoid" id="A0A067NET6"/>
<proteinExistence type="predicted"/>
<protein>
    <submittedName>
        <fullName evidence="1">Uncharacterized protein</fullName>
    </submittedName>
</protein>
<dbReference type="EMBL" id="KL198014">
    <property type="protein sequence ID" value="KDQ22281.1"/>
    <property type="molecule type" value="Genomic_DNA"/>
</dbReference>